<evidence type="ECO:0000256" key="2">
    <source>
        <dbReference type="ARBA" id="ARBA00022490"/>
    </source>
</evidence>
<evidence type="ECO:0000259" key="9">
    <source>
        <dbReference type="PROSITE" id="PS50837"/>
    </source>
</evidence>
<proteinExistence type="predicted"/>
<evidence type="ECO:0000256" key="1">
    <source>
        <dbReference type="ARBA" id="ARBA00004110"/>
    </source>
</evidence>
<dbReference type="SUPFAM" id="SSF52540">
    <property type="entry name" value="P-loop containing nucleoside triphosphate hydrolases"/>
    <property type="match status" value="1"/>
</dbReference>
<dbReference type="Proteomes" id="UP000288216">
    <property type="component" value="Unassembled WGS sequence"/>
</dbReference>
<evidence type="ECO:0000313" key="11">
    <source>
        <dbReference type="Proteomes" id="UP000288216"/>
    </source>
</evidence>
<dbReference type="InterPro" id="IPR050637">
    <property type="entry name" value="NLRP_innate_immun_reg"/>
</dbReference>
<keyword evidence="4" id="KW-0547">Nucleotide-binding</keyword>
<evidence type="ECO:0000256" key="7">
    <source>
        <dbReference type="ARBA" id="ARBA00023198"/>
    </source>
</evidence>
<keyword evidence="2" id="KW-0963">Cytoplasm</keyword>
<keyword evidence="3" id="KW-0677">Repeat</keyword>
<keyword evidence="5" id="KW-0067">ATP-binding</keyword>
<dbReference type="PROSITE" id="PS50837">
    <property type="entry name" value="NACHT"/>
    <property type="match status" value="1"/>
</dbReference>
<keyword evidence="11" id="KW-1185">Reference proteome</keyword>
<evidence type="ECO:0000256" key="6">
    <source>
        <dbReference type="ARBA" id="ARBA00022843"/>
    </source>
</evidence>
<dbReference type="InterPro" id="IPR032675">
    <property type="entry name" value="LRR_dom_sf"/>
</dbReference>
<organism evidence="10 11">
    <name type="scientific">Scyliorhinus torazame</name>
    <name type="common">Cloudy catshark</name>
    <name type="synonym">Catulus torazame</name>
    <dbReference type="NCBI Taxonomy" id="75743"/>
    <lineage>
        <taxon>Eukaryota</taxon>
        <taxon>Metazoa</taxon>
        <taxon>Chordata</taxon>
        <taxon>Craniata</taxon>
        <taxon>Vertebrata</taxon>
        <taxon>Chondrichthyes</taxon>
        <taxon>Elasmobranchii</taxon>
        <taxon>Galeomorphii</taxon>
        <taxon>Galeoidea</taxon>
        <taxon>Carcharhiniformes</taxon>
        <taxon>Scyliorhinidae</taxon>
        <taxon>Scyliorhinus</taxon>
    </lineage>
</organism>
<dbReference type="Pfam" id="PF17776">
    <property type="entry name" value="NLRC4_HD2"/>
    <property type="match status" value="1"/>
</dbReference>
<dbReference type="STRING" id="75743.A0A401QER3"/>
<dbReference type="GO" id="GO:0005524">
    <property type="term" value="F:ATP binding"/>
    <property type="evidence" value="ECO:0007669"/>
    <property type="project" value="UniProtKB-KW"/>
</dbReference>
<dbReference type="GO" id="GO:0005829">
    <property type="term" value="C:cytosol"/>
    <property type="evidence" value="ECO:0007669"/>
    <property type="project" value="UniProtKB-SubCell"/>
</dbReference>
<dbReference type="InterPro" id="IPR007111">
    <property type="entry name" value="NACHT_NTPase"/>
</dbReference>
<sequence length="632" mass="67735">MFILETSYPIFPFSLPITEVERQHKASLLKVTEWMDVLSEPGRAGRQRLVALDESYTPLILVDMIPGSRQAIGHELTNKWRVQEESVRALEGGSLVQLDLGGLLSGSSHERSEVSRGKRAALAGVAGSGKSTAVRKLARDWASGLSYPQFRFLFPFRFRDLNSRLGRRTSLKALLVEAWAHLADVVDALWSQAEGLLFIFDGLDEFGACLDLGGSSRGRTEDGAGDQEEIPGIVGGLLRGTTLPGCTVLITGRPSALRNLEEARAVDTWAAILGFSATERSAHLEMFLGNARLALEVLRHLDGQGPVLGTMGHEAMSCQLAAASLGSSLANQSGPGSMGSSTAPPLPKTITQLLTSYLLQVVRGYGRAITIPRDTFVKLGKLALDALGRGGNTLFSGKLLATHRLKAAQFAQGYLAEILVGGEVLGARGLGADSVHTFRHPTLQDFLAALALYLAPQSGASISDLLAQARCQPDGRYQLFLRFVAGLSTPGAGWPLEEALGQLQARTAAQASAWLKAEILEKGGRNGLGLMDALYELLETQSKRLVQASLGSLEVLRLGEGRASCQQALSLASMDCTVLSSLIHLSEALEELDLENCQITSEGLARLSPALHRCKILRYVSLAHPPVRAQAH</sequence>
<dbReference type="InterPro" id="IPR041267">
    <property type="entry name" value="NLRP_HD2"/>
</dbReference>
<evidence type="ECO:0000256" key="4">
    <source>
        <dbReference type="ARBA" id="ARBA00022741"/>
    </source>
</evidence>
<comment type="subcellular location">
    <subcellularLocation>
        <location evidence="1">Inflammasome</location>
    </subcellularLocation>
</comment>
<gene>
    <name evidence="10" type="ORF">scyTo_0024125</name>
</gene>
<evidence type="ECO:0000313" key="10">
    <source>
        <dbReference type="EMBL" id="GCB83866.1"/>
    </source>
</evidence>
<evidence type="ECO:0000256" key="5">
    <source>
        <dbReference type="ARBA" id="ARBA00022840"/>
    </source>
</evidence>
<accession>A0A401QER3</accession>
<keyword evidence="6" id="KW-0832">Ubl conjugation</keyword>
<keyword evidence="8" id="KW-1271">Inflammasome</keyword>
<reference evidence="10 11" key="1">
    <citation type="journal article" date="2018" name="Nat. Ecol. Evol.">
        <title>Shark genomes provide insights into elasmobranch evolution and the origin of vertebrates.</title>
        <authorList>
            <person name="Hara Y"/>
            <person name="Yamaguchi K"/>
            <person name="Onimaru K"/>
            <person name="Kadota M"/>
            <person name="Koyanagi M"/>
            <person name="Keeley SD"/>
            <person name="Tatsumi K"/>
            <person name="Tanaka K"/>
            <person name="Motone F"/>
            <person name="Kageyama Y"/>
            <person name="Nozu R"/>
            <person name="Adachi N"/>
            <person name="Nishimura O"/>
            <person name="Nakagawa R"/>
            <person name="Tanegashima C"/>
            <person name="Kiyatake I"/>
            <person name="Matsumoto R"/>
            <person name="Murakumo K"/>
            <person name="Nishida K"/>
            <person name="Terakita A"/>
            <person name="Kuratani S"/>
            <person name="Sato K"/>
            <person name="Hyodo S Kuraku.S."/>
        </authorList>
    </citation>
    <scope>NUCLEOTIDE SEQUENCE [LARGE SCALE GENOMIC DNA]</scope>
</reference>
<dbReference type="InterPro" id="IPR027417">
    <property type="entry name" value="P-loop_NTPase"/>
</dbReference>
<dbReference type="Gene3D" id="3.40.50.300">
    <property type="entry name" value="P-loop containing nucleotide triphosphate hydrolases"/>
    <property type="match status" value="1"/>
</dbReference>
<dbReference type="OrthoDB" id="428577at2759"/>
<dbReference type="OMA" id="LENCQIT"/>
<keyword evidence="7" id="KW-0395">Inflammatory response</keyword>
<comment type="caution">
    <text evidence="10">The sequence shown here is derived from an EMBL/GenBank/DDBJ whole genome shotgun (WGS) entry which is preliminary data.</text>
</comment>
<evidence type="ECO:0000256" key="8">
    <source>
        <dbReference type="ARBA" id="ARBA00023233"/>
    </source>
</evidence>
<evidence type="ECO:0000256" key="3">
    <source>
        <dbReference type="ARBA" id="ARBA00022737"/>
    </source>
</evidence>
<dbReference type="PANTHER" id="PTHR45690">
    <property type="entry name" value="NACHT, LRR AND PYD DOMAINS-CONTAINING PROTEIN 12"/>
    <property type="match status" value="1"/>
</dbReference>
<dbReference type="Pfam" id="PF05729">
    <property type="entry name" value="NACHT"/>
    <property type="match status" value="1"/>
</dbReference>
<dbReference type="AlphaFoldDB" id="A0A401QER3"/>
<dbReference type="Gene3D" id="3.80.10.10">
    <property type="entry name" value="Ribonuclease Inhibitor"/>
    <property type="match status" value="1"/>
</dbReference>
<feature type="domain" description="NACHT" evidence="9">
    <location>
        <begin position="118"/>
        <end position="259"/>
    </location>
</feature>
<dbReference type="PANTHER" id="PTHR45690:SF19">
    <property type="entry name" value="NACHT, LRR AND PYD DOMAINS-CONTAINING PROTEIN 3"/>
    <property type="match status" value="1"/>
</dbReference>
<name>A0A401QER3_SCYTO</name>
<dbReference type="EMBL" id="BFAA01039802">
    <property type="protein sequence ID" value="GCB83866.1"/>
    <property type="molecule type" value="Genomic_DNA"/>
</dbReference>
<protein>
    <recommendedName>
        <fullName evidence="9">NACHT domain-containing protein</fullName>
    </recommendedName>
</protein>
<dbReference type="SUPFAM" id="SSF52047">
    <property type="entry name" value="RNI-like"/>
    <property type="match status" value="1"/>
</dbReference>